<organism evidence="1 2">
    <name type="scientific">Aspergillus lentulus</name>
    <dbReference type="NCBI Taxonomy" id="293939"/>
    <lineage>
        <taxon>Eukaryota</taxon>
        <taxon>Fungi</taxon>
        <taxon>Dikarya</taxon>
        <taxon>Ascomycota</taxon>
        <taxon>Pezizomycotina</taxon>
        <taxon>Eurotiomycetes</taxon>
        <taxon>Eurotiomycetidae</taxon>
        <taxon>Eurotiales</taxon>
        <taxon>Aspergillaceae</taxon>
        <taxon>Aspergillus</taxon>
        <taxon>Aspergillus subgen. Fumigati</taxon>
    </lineage>
</organism>
<proteinExistence type="predicted"/>
<reference evidence="1 2" key="1">
    <citation type="submission" date="2015-11" db="EMBL/GenBank/DDBJ databases">
        <title>Aspergillus lentulus strain IFM 54703T.</title>
        <authorList>
            <person name="Kusuya Y."/>
            <person name="Sakai K."/>
            <person name="Kamei K."/>
            <person name="Takahashi H."/>
            <person name="Yaguchi T."/>
        </authorList>
    </citation>
    <scope>NUCLEOTIDE SEQUENCE [LARGE SCALE GENOMIC DNA]</scope>
    <source>
        <strain evidence="1 2">IFM 54703</strain>
    </source>
</reference>
<name>A0AAN4PD91_ASPLE</name>
<evidence type="ECO:0000313" key="1">
    <source>
        <dbReference type="EMBL" id="GAQ03978.1"/>
    </source>
</evidence>
<accession>A0AAN4PD91</accession>
<dbReference type="EMBL" id="BCLY01000004">
    <property type="protein sequence ID" value="GAQ03978.1"/>
    <property type="molecule type" value="Genomic_DNA"/>
</dbReference>
<comment type="caution">
    <text evidence="1">The sequence shown here is derived from an EMBL/GenBank/DDBJ whole genome shotgun (WGS) entry which is preliminary data.</text>
</comment>
<protein>
    <submittedName>
        <fullName evidence="1">Uncharacterized protein</fullName>
    </submittedName>
</protein>
<evidence type="ECO:0000313" key="2">
    <source>
        <dbReference type="Proteomes" id="UP000051487"/>
    </source>
</evidence>
<dbReference type="Proteomes" id="UP000051487">
    <property type="component" value="Unassembled WGS sequence"/>
</dbReference>
<sequence length="98" mass="10762">MIAAPSRPYHWPGGIPREIQVDANGDITPEQANGEAKLWLLFVGVKVLPQALNNGSPARLPTSLTKMAIMSFANDEHQWRQGQKRAKSFVMNVIPAAN</sequence>
<dbReference type="AlphaFoldDB" id="A0AAN4PD91"/>
<gene>
    <name evidence="1" type="ORF">ALT_1299</name>
</gene>